<name>X0W629_9ZZZZ</name>
<feature type="transmembrane region" description="Helical" evidence="1">
    <location>
        <begin position="38"/>
        <end position="57"/>
    </location>
</feature>
<dbReference type="EMBL" id="BARS01032183">
    <property type="protein sequence ID" value="GAG26359.1"/>
    <property type="molecule type" value="Genomic_DNA"/>
</dbReference>
<protein>
    <submittedName>
        <fullName evidence="2">Uncharacterized protein</fullName>
    </submittedName>
</protein>
<evidence type="ECO:0000313" key="2">
    <source>
        <dbReference type="EMBL" id="GAG26359.1"/>
    </source>
</evidence>
<sequence length="61" mass="6736">MSKKGQMEFNLLGQAVIFLGLWLVTSLIWSIWLEGILAPIAGAITSLAALGFINFNLHLHR</sequence>
<comment type="caution">
    <text evidence="2">The sequence shown here is derived from an EMBL/GenBank/DDBJ whole genome shotgun (WGS) entry which is preliminary data.</text>
</comment>
<keyword evidence="1" id="KW-1133">Transmembrane helix</keyword>
<keyword evidence="1" id="KW-0812">Transmembrane</keyword>
<accession>X0W629</accession>
<gene>
    <name evidence="2" type="ORF">S01H1_49979</name>
</gene>
<organism evidence="2">
    <name type="scientific">marine sediment metagenome</name>
    <dbReference type="NCBI Taxonomy" id="412755"/>
    <lineage>
        <taxon>unclassified sequences</taxon>
        <taxon>metagenomes</taxon>
        <taxon>ecological metagenomes</taxon>
    </lineage>
</organism>
<reference evidence="2" key="1">
    <citation type="journal article" date="2014" name="Front. Microbiol.">
        <title>High frequency of phylogenetically diverse reductive dehalogenase-homologous genes in deep subseafloor sedimentary metagenomes.</title>
        <authorList>
            <person name="Kawai M."/>
            <person name="Futagami T."/>
            <person name="Toyoda A."/>
            <person name="Takaki Y."/>
            <person name="Nishi S."/>
            <person name="Hori S."/>
            <person name="Arai W."/>
            <person name="Tsubouchi T."/>
            <person name="Morono Y."/>
            <person name="Uchiyama I."/>
            <person name="Ito T."/>
            <person name="Fujiyama A."/>
            <person name="Inagaki F."/>
            <person name="Takami H."/>
        </authorList>
    </citation>
    <scope>NUCLEOTIDE SEQUENCE</scope>
    <source>
        <strain evidence="2">Expedition CK06-06</strain>
    </source>
</reference>
<proteinExistence type="predicted"/>
<feature type="transmembrane region" description="Helical" evidence="1">
    <location>
        <begin position="12"/>
        <end position="32"/>
    </location>
</feature>
<evidence type="ECO:0000256" key="1">
    <source>
        <dbReference type="SAM" id="Phobius"/>
    </source>
</evidence>
<keyword evidence="1" id="KW-0472">Membrane</keyword>
<dbReference type="AlphaFoldDB" id="X0W629"/>